<dbReference type="RefSeq" id="WP_100313519.1">
    <property type="nucleotide sequence ID" value="NZ_PGFG01000001.1"/>
</dbReference>
<name>A0A2M9CSE8_9BACT</name>
<gene>
    <name evidence="2" type="ORF">BXY57_0398</name>
</gene>
<protein>
    <submittedName>
        <fullName evidence="2">Putative signal transducing protein</fullName>
    </submittedName>
</protein>
<dbReference type="InterPro" id="IPR018551">
    <property type="entry name" value="DUF2007"/>
</dbReference>
<keyword evidence="3" id="KW-1185">Reference proteome</keyword>
<feature type="domain" description="DUF2007" evidence="1">
    <location>
        <begin position="5"/>
        <end position="65"/>
    </location>
</feature>
<proteinExistence type="predicted"/>
<dbReference type="OrthoDB" id="1467917at2"/>
<sequence>METEWVKIYSTQQSYEAALIQGMLKEHGIESVIMNRQDSEFLVGEIHLYVYQSDAEQARKLIEETREK</sequence>
<comment type="caution">
    <text evidence="2">The sequence shown here is derived from an EMBL/GenBank/DDBJ whole genome shotgun (WGS) entry which is preliminary data.</text>
</comment>
<dbReference type="Proteomes" id="UP000230000">
    <property type="component" value="Unassembled WGS sequence"/>
</dbReference>
<dbReference type="SUPFAM" id="SSF54913">
    <property type="entry name" value="GlnB-like"/>
    <property type="match status" value="1"/>
</dbReference>
<dbReference type="Pfam" id="PF09413">
    <property type="entry name" value="DUF2007"/>
    <property type="match status" value="1"/>
</dbReference>
<evidence type="ECO:0000313" key="3">
    <source>
        <dbReference type="Proteomes" id="UP000230000"/>
    </source>
</evidence>
<dbReference type="AlphaFoldDB" id="A0A2M9CSE8"/>
<organism evidence="2 3">
    <name type="scientific">Thermoflavifilum aggregans</name>
    <dbReference type="NCBI Taxonomy" id="454188"/>
    <lineage>
        <taxon>Bacteria</taxon>
        <taxon>Pseudomonadati</taxon>
        <taxon>Bacteroidota</taxon>
        <taxon>Chitinophagia</taxon>
        <taxon>Chitinophagales</taxon>
        <taxon>Chitinophagaceae</taxon>
        <taxon>Thermoflavifilum</taxon>
    </lineage>
</organism>
<dbReference type="InterPro" id="IPR011322">
    <property type="entry name" value="N-reg_PII-like_a/b"/>
</dbReference>
<accession>A0A2M9CSE8</accession>
<dbReference type="EMBL" id="PGFG01000001">
    <property type="protein sequence ID" value="PJJ74834.1"/>
    <property type="molecule type" value="Genomic_DNA"/>
</dbReference>
<evidence type="ECO:0000313" key="2">
    <source>
        <dbReference type="EMBL" id="PJJ74834.1"/>
    </source>
</evidence>
<reference evidence="2 3" key="1">
    <citation type="submission" date="2017-11" db="EMBL/GenBank/DDBJ databases">
        <title>Genomic Encyclopedia of Archaeal and Bacterial Type Strains, Phase II (KMG-II): From Individual Species to Whole Genera.</title>
        <authorList>
            <person name="Goeker M."/>
        </authorList>
    </citation>
    <scope>NUCLEOTIDE SEQUENCE [LARGE SCALE GENOMIC DNA]</scope>
    <source>
        <strain evidence="2 3">DSM 27268</strain>
    </source>
</reference>
<evidence type="ECO:0000259" key="1">
    <source>
        <dbReference type="Pfam" id="PF09413"/>
    </source>
</evidence>
<dbReference type="Gene3D" id="3.30.70.790">
    <property type="entry name" value="UreE, C-terminal domain"/>
    <property type="match status" value="1"/>
</dbReference>